<comment type="caution">
    <text evidence="2">The sequence shown here is derived from an EMBL/GenBank/DDBJ whole genome shotgun (WGS) entry which is preliminary data.</text>
</comment>
<accession>A0A3N0Z895</accession>
<evidence type="ECO:0000313" key="2">
    <source>
        <dbReference type="EMBL" id="ROL54665.1"/>
    </source>
</evidence>
<name>A0A3N0Z895_ANAGA</name>
<protein>
    <submittedName>
        <fullName evidence="2">Uncharacterized protein</fullName>
    </submittedName>
</protein>
<organism evidence="2 3">
    <name type="scientific">Anabarilius grahami</name>
    <name type="common">Kanglang fish</name>
    <name type="synonym">Barilius grahami</name>
    <dbReference type="NCBI Taxonomy" id="495550"/>
    <lineage>
        <taxon>Eukaryota</taxon>
        <taxon>Metazoa</taxon>
        <taxon>Chordata</taxon>
        <taxon>Craniata</taxon>
        <taxon>Vertebrata</taxon>
        <taxon>Euteleostomi</taxon>
        <taxon>Actinopterygii</taxon>
        <taxon>Neopterygii</taxon>
        <taxon>Teleostei</taxon>
        <taxon>Ostariophysi</taxon>
        <taxon>Cypriniformes</taxon>
        <taxon>Xenocyprididae</taxon>
        <taxon>Xenocypridinae</taxon>
        <taxon>Xenocypridinae incertae sedis</taxon>
        <taxon>Anabarilius</taxon>
    </lineage>
</organism>
<sequence length="104" mass="12111">MSDGRQRSAKRAWPSLPSIPYTPKKNHSGQSKRDATDAHFTNIHGPERKRINKQTERWGCKSGQREISARWHSTDQTAGTDTLHNPGKYRPLLKRPRPRERERK</sequence>
<feature type="compositionally biased region" description="Polar residues" evidence="1">
    <location>
        <begin position="74"/>
        <end position="83"/>
    </location>
</feature>
<reference evidence="2 3" key="1">
    <citation type="submission" date="2018-10" db="EMBL/GenBank/DDBJ databases">
        <title>Genome assembly for a Yunnan-Guizhou Plateau 3E fish, Anabarilius grahami (Regan), and its evolutionary and genetic applications.</title>
        <authorList>
            <person name="Jiang W."/>
        </authorList>
    </citation>
    <scope>NUCLEOTIDE SEQUENCE [LARGE SCALE GENOMIC DNA]</scope>
    <source>
        <strain evidence="2">AG-KIZ</strain>
        <tissue evidence="2">Muscle</tissue>
    </source>
</reference>
<dbReference type="Proteomes" id="UP000281406">
    <property type="component" value="Unassembled WGS sequence"/>
</dbReference>
<evidence type="ECO:0000313" key="3">
    <source>
        <dbReference type="Proteomes" id="UP000281406"/>
    </source>
</evidence>
<proteinExistence type="predicted"/>
<feature type="compositionally biased region" description="Basic and acidic residues" evidence="1">
    <location>
        <begin position="45"/>
        <end position="73"/>
    </location>
</feature>
<gene>
    <name evidence="2" type="ORF">DPX16_11840</name>
</gene>
<dbReference type="EMBL" id="RJVU01006614">
    <property type="protein sequence ID" value="ROL54665.1"/>
    <property type="molecule type" value="Genomic_DNA"/>
</dbReference>
<keyword evidence="3" id="KW-1185">Reference proteome</keyword>
<feature type="region of interest" description="Disordered" evidence="1">
    <location>
        <begin position="1"/>
        <end position="104"/>
    </location>
</feature>
<evidence type="ECO:0000256" key="1">
    <source>
        <dbReference type="SAM" id="MobiDB-lite"/>
    </source>
</evidence>
<dbReference type="AlphaFoldDB" id="A0A3N0Z895"/>